<dbReference type="SUPFAM" id="SSF53756">
    <property type="entry name" value="UDP-Glycosyltransferase/glycogen phosphorylase"/>
    <property type="match status" value="1"/>
</dbReference>
<dbReference type="Pfam" id="PF13528">
    <property type="entry name" value="Glyco_trans_1_3"/>
    <property type="match status" value="1"/>
</dbReference>
<evidence type="ECO:0008006" key="2">
    <source>
        <dbReference type="Google" id="ProtNLM"/>
    </source>
</evidence>
<organism evidence="1">
    <name type="scientific">marine metagenome</name>
    <dbReference type="NCBI Taxonomy" id="408172"/>
    <lineage>
        <taxon>unclassified sequences</taxon>
        <taxon>metagenomes</taxon>
        <taxon>ecological metagenomes</taxon>
    </lineage>
</organism>
<dbReference type="Gene3D" id="3.40.50.2000">
    <property type="entry name" value="Glycogen Phosphorylase B"/>
    <property type="match status" value="1"/>
</dbReference>
<dbReference type="GO" id="GO:0016757">
    <property type="term" value="F:glycosyltransferase activity"/>
    <property type="evidence" value="ECO:0007669"/>
    <property type="project" value="TreeGrafter"/>
</dbReference>
<dbReference type="AlphaFoldDB" id="A0A382CDW2"/>
<gene>
    <name evidence="1" type="ORF">METZ01_LOCUS177139</name>
</gene>
<accession>A0A382CDW2</accession>
<name>A0A382CDW2_9ZZZZ</name>
<dbReference type="PANTHER" id="PTHR21015:SF22">
    <property type="entry name" value="GLYCOSYLTRANSFERASE"/>
    <property type="match status" value="1"/>
</dbReference>
<reference evidence="1" key="1">
    <citation type="submission" date="2018-05" db="EMBL/GenBank/DDBJ databases">
        <authorList>
            <person name="Lanie J.A."/>
            <person name="Ng W.-L."/>
            <person name="Kazmierczak K.M."/>
            <person name="Andrzejewski T.M."/>
            <person name="Davidsen T.M."/>
            <person name="Wayne K.J."/>
            <person name="Tettelin H."/>
            <person name="Glass J.I."/>
            <person name="Rusch D."/>
            <person name="Podicherti R."/>
            <person name="Tsui H.-C.T."/>
            <person name="Winkler M.E."/>
        </authorList>
    </citation>
    <scope>NUCLEOTIDE SEQUENCE</scope>
</reference>
<protein>
    <recommendedName>
        <fullName evidence="2">Glycosyl transferase family 28 C-terminal domain-containing protein</fullName>
    </recommendedName>
</protein>
<evidence type="ECO:0000313" key="1">
    <source>
        <dbReference type="EMBL" id="SVB24285.1"/>
    </source>
</evidence>
<proteinExistence type="predicted"/>
<dbReference type="EMBL" id="UINC01034052">
    <property type="protein sequence ID" value="SVB24285.1"/>
    <property type="molecule type" value="Genomic_DNA"/>
</dbReference>
<dbReference type="PANTHER" id="PTHR21015">
    <property type="entry name" value="UDP-N-ACETYLGLUCOSAMINE--N-ACETYLMURAMYL-(PENTAPEPTIDE) PYROPHOSPHORYL-UNDECAPRENOL N-ACETYLGLUCOSAMINE TRANSFERASE 1"/>
    <property type="match status" value="1"/>
</dbReference>
<sequence>MAKIVYGISGCGSGHSSRAREIMSHLREQGHEILGVSYDRGYRNLKDDFNMFEVPGLHIVAIQNRVSKMQTAIKNLKSLTGGIEKFLEFKKTVFSDFLPDIVLCDFEPLTAYMATHRDLPLVTIDNQHRMRYMEYPCPSILKKDAIVAETVIRAFVPKPDVSLVTTFFFGDIKNERTFLFPPILRKSVMDARASNEGHILVYLTQQSETIIDMFRNFPRERFLIYGAGCEIKEVNLSYKPFSLDGFLDDLASSKAVISTAGFTLMTESLHLGKPMLALPMGGQFEQELNAHLLEDLNYGKNGRNSDSESIGDFLYRLPEYRSALENYPAQDNRAIFAKLDALLSNDCNLAKEAHKNRRNPLETSNSEN</sequence>